<name>A0A091D413_FUKDA</name>
<comment type="similarity">
    <text evidence="2">Belongs to the FAM20 family.</text>
</comment>
<sequence>MLILLGKAKSFGDPSLDERSILVPLCQCCTWNRLNCLKNGALKSALKSAMAHDPVAPVLSDPHLETMDQWLLSILVPAKRCTNQFGMDTVLVEDGMPLSHLGFSAQNNGLDEQLQHRKTEINSSLGVAWGGQKVLEQQCHRTAAGLAASRVAIGRTKGGYEGGMTERQLQFVQPSDGREELVSGGKVVAQALKAQPWTAGLASSEEDCSPPAGPVLPQPASLAETPGTPEQGGANVSSGQQRGLLACSVKIHEQPPVLDGCGLLGNEDAPDPQNLIILRNQQAWKQQMIPQSQDPVPSPWLMTVIVPDMNTDLYT</sequence>
<evidence type="ECO:0000256" key="5">
    <source>
        <dbReference type="ARBA" id="ARBA00023180"/>
    </source>
</evidence>
<keyword evidence="5" id="KW-0325">Glycoprotein</keyword>
<evidence type="ECO:0000256" key="6">
    <source>
        <dbReference type="SAM" id="MobiDB-lite"/>
    </source>
</evidence>
<dbReference type="InterPro" id="IPR024869">
    <property type="entry name" value="FAM20"/>
</dbReference>
<dbReference type="Pfam" id="PF06702">
    <property type="entry name" value="Fam20C"/>
    <property type="match status" value="1"/>
</dbReference>
<keyword evidence="9" id="KW-1185">Reference proteome</keyword>
<dbReference type="InterPro" id="IPR009581">
    <property type="entry name" value="FAM20_C"/>
</dbReference>
<organism evidence="8 9">
    <name type="scientific">Fukomys damarensis</name>
    <name type="common">Damaraland mole rat</name>
    <name type="synonym">Cryptomys damarensis</name>
    <dbReference type="NCBI Taxonomy" id="885580"/>
    <lineage>
        <taxon>Eukaryota</taxon>
        <taxon>Metazoa</taxon>
        <taxon>Chordata</taxon>
        <taxon>Craniata</taxon>
        <taxon>Vertebrata</taxon>
        <taxon>Euteleostomi</taxon>
        <taxon>Mammalia</taxon>
        <taxon>Eutheria</taxon>
        <taxon>Euarchontoglires</taxon>
        <taxon>Glires</taxon>
        <taxon>Rodentia</taxon>
        <taxon>Hystricomorpha</taxon>
        <taxon>Bathyergidae</taxon>
        <taxon>Fukomys</taxon>
    </lineage>
</organism>
<dbReference type="GO" id="GO:0016301">
    <property type="term" value="F:kinase activity"/>
    <property type="evidence" value="ECO:0007669"/>
    <property type="project" value="UniProtKB-KW"/>
</dbReference>
<evidence type="ECO:0000256" key="3">
    <source>
        <dbReference type="ARBA" id="ARBA00023034"/>
    </source>
</evidence>
<keyword evidence="3" id="KW-0333">Golgi apparatus</keyword>
<protein>
    <submittedName>
        <fullName evidence="8">Glycosaminoglycan xylosylkinase</fullName>
    </submittedName>
</protein>
<evidence type="ECO:0000313" key="8">
    <source>
        <dbReference type="EMBL" id="KFO25213.1"/>
    </source>
</evidence>
<evidence type="ECO:0000256" key="1">
    <source>
        <dbReference type="ARBA" id="ARBA00004555"/>
    </source>
</evidence>
<keyword evidence="4" id="KW-1015">Disulfide bond</keyword>
<accession>A0A091D413</accession>
<keyword evidence="8" id="KW-0808">Transferase</keyword>
<evidence type="ECO:0000259" key="7">
    <source>
        <dbReference type="Pfam" id="PF06702"/>
    </source>
</evidence>
<keyword evidence="8" id="KW-0418">Kinase</keyword>
<proteinExistence type="inferred from homology"/>
<dbReference type="GO" id="GO:0005794">
    <property type="term" value="C:Golgi apparatus"/>
    <property type="evidence" value="ECO:0007669"/>
    <property type="project" value="UniProtKB-SubCell"/>
</dbReference>
<reference evidence="8 9" key="1">
    <citation type="submission" date="2013-11" db="EMBL/GenBank/DDBJ databases">
        <title>The Damaraland mole rat (Fukomys damarensis) genome and evolution of African mole rats.</title>
        <authorList>
            <person name="Gladyshev V.N."/>
            <person name="Fang X."/>
        </authorList>
    </citation>
    <scope>NUCLEOTIDE SEQUENCE [LARGE SCALE GENOMIC DNA]</scope>
    <source>
        <tissue evidence="8">Liver</tissue>
    </source>
</reference>
<feature type="region of interest" description="Disordered" evidence="6">
    <location>
        <begin position="201"/>
        <end position="238"/>
    </location>
</feature>
<evidence type="ECO:0000313" key="9">
    <source>
        <dbReference type="Proteomes" id="UP000028990"/>
    </source>
</evidence>
<comment type="subcellular location">
    <subcellularLocation>
        <location evidence="1">Golgi apparatus</location>
    </subcellularLocation>
</comment>
<evidence type="ECO:0000256" key="2">
    <source>
        <dbReference type="ARBA" id="ARBA00006557"/>
    </source>
</evidence>
<dbReference type="GO" id="GO:0016773">
    <property type="term" value="F:phosphotransferase activity, alcohol group as acceptor"/>
    <property type="evidence" value="ECO:0007669"/>
    <property type="project" value="TreeGrafter"/>
</dbReference>
<dbReference type="EMBL" id="KN123387">
    <property type="protein sequence ID" value="KFO25213.1"/>
    <property type="molecule type" value="Genomic_DNA"/>
</dbReference>
<dbReference type="PANTHER" id="PTHR12450">
    <property type="entry name" value="DENTIN MATRIX PROTEIN 4 PROTEIN FAM20"/>
    <property type="match status" value="1"/>
</dbReference>
<dbReference type="Proteomes" id="UP000028990">
    <property type="component" value="Unassembled WGS sequence"/>
</dbReference>
<evidence type="ECO:0000256" key="4">
    <source>
        <dbReference type="ARBA" id="ARBA00023157"/>
    </source>
</evidence>
<gene>
    <name evidence="8" type="ORF">H920_13409</name>
</gene>
<feature type="domain" description="FAM20 C-terminal" evidence="7">
    <location>
        <begin position="1"/>
        <end position="90"/>
    </location>
</feature>
<dbReference type="AlphaFoldDB" id="A0A091D413"/>
<dbReference type="PANTHER" id="PTHR12450:SF14">
    <property type="entry name" value="GLYCOSAMINOGLYCAN XYLOSYLKINASE"/>
    <property type="match status" value="1"/>
</dbReference>
<dbReference type="GO" id="GO:0030166">
    <property type="term" value="P:proteoglycan biosynthetic process"/>
    <property type="evidence" value="ECO:0007669"/>
    <property type="project" value="TreeGrafter"/>
</dbReference>